<dbReference type="InterPro" id="IPR014756">
    <property type="entry name" value="Ig_E-set"/>
</dbReference>
<evidence type="ECO:0000259" key="1">
    <source>
        <dbReference type="Pfam" id="PF03067"/>
    </source>
</evidence>
<organism evidence="2 3">
    <name type="scientific">Rickettsia tamurae subsp. buchneri</name>
    <dbReference type="NCBI Taxonomy" id="1462938"/>
    <lineage>
        <taxon>Bacteria</taxon>
        <taxon>Pseudomonadati</taxon>
        <taxon>Pseudomonadota</taxon>
        <taxon>Alphaproteobacteria</taxon>
        <taxon>Rickettsiales</taxon>
        <taxon>Rickettsiaceae</taxon>
        <taxon>Rickettsieae</taxon>
        <taxon>Rickettsia</taxon>
        <taxon>spotted fever group</taxon>
    </lineage>
</organism>
<comment type="caution">
    <text evidence="2">The sequence shown here is derived from an EMBL/GenBank/DDBJ whole genome shotgun (WGS) entry which is preliminary data.</text>
</comment>
<dbReference type="Gene3D" id="2.70.50.50">
    <property type="entry name" value="chitin-binding protein cbp21"/>
    <property type="match status" value="1"/>
</dbReference>
<protein>
    <recommendedName>
        <fullName evidence="1">Chitin-binding type-4 domain-containing protein</fullName>
    </recommendedName>
</protein>
<feature type="domain" description="Chitin-binding type-4" evidence="1">
    <location>
        <begin position="11"/>
        <end position="118"/>
    </location>
</feature>
<gene>
    <name evidence="2" type="ORF">REISMN_05225</name>
</gene>
<dbReference type="AlphaFoldDB" id="A0A8E1C010"/>
<sequence>MRQFSSDKTFDWRDGSKYHHVHKVKAGDKFDIHWDYTMAHKTRGYTYAITDHPTDFSQRLTFNELKTFFENISQEKPFWSHQLPASTDHSMILLEREAGFHVLLERWIIADTDMAFHQSWVLEYEASLGGKGPGDMNTIITMLN</sequence>
<evidence type="ECO:0000313" key="3">
    <source>
        <dbReference type="Proteomes" id="UP000027161"/>
    </source>
</evidence>
<proteinExistence type="predicted"/>
<evidence type="ECO:0000313" key="2">
    <source>
        <dbReference type="EMBL" id="KDO02780.1"/>
    </source>
</evidence>
<reference evidence="2 3" key="1">
    <citation type="submission" date="2014-02" db="EMBL/GenBank/DDBJ databases">
        <title>Draft genome sequence of Rickettsia buchneri sp. nov. ISO7T.</title>
        <authorList>
            <person name="Felsheim R.F."/>
            <person name="Kurtti T.J."/>
            <person name="Munderloh U.G."/>
        </authorList>
    </citation>
    <scope>NUCLEOTIDE SEQUENCE [LARGE SCALE GENOMIC DNA]</scope>
    <source>
        <strain evidence="2 3">ISO7</strain>
    </source>
</reference>
<keyword evidence="3" id="KW-1185">Reference proteome</keyword>
<dbReference type="Pfam" id="PF03067">
    <property type="entry name" value="LPMO_10"/>
    <property type="match status" value="1"/>
</dbReference>
<dbReference type="InterPro" id="IPR004302">
    <property type="entry name" value="Cellulose/chitin-bd_N"/>
</dbReference>
<dbReference type="Proteomes" id="UP000027161">
    <property type="component" value="Unassembled WGS sequence"/>
</dbReference>
<accession>A0A8E1C010</accession>
<dbReference type="EMBL" id="JFKF01000111">
    <property type="protein sequence ID" value="KDO02780.1"/>
    <property type="molecule type" value="Genomic_DNA"/>
</dbReference>
<name>A0A8E1C010_9RICK</name>
<dbReference type="SUPFAM" id="SSF81296">
    <property type="entry name" value="E set domains"/>
    <property type="match status" value="1"/>
</dbReference>